<accession>A0ABW3VPR8</accession>
<dbReference type="SUPFAM" id="SSF53335">
    <property type="entry name" value="S-adenosyl-L-methionine-dependent methyltransferases"/>
    <property type="match status" value="1"/>
</dbReference>
<dbReference type="InterPro" id="IPR029063">
    <property type="entry name" value="SAM-dependent_MTases_sf"/>
</dbReference>
<dbReference type="PRINTS" id="PR00507">
    <property type="entry name" value="N12N6MTFRASE"/>
</dbReference>
<feature type="compositionally biased region" description="Basic residues" evidence="6">
    <location>
        <begin position="1346"/>
        <end position="1355"/>
    </location>
</feature>
<dbReference type="Gene3D" id="3.40.50.150">
    <property type="entry name" value="Vaccinia Virus protein VP39"/>
    <property type="match status" value="2"/>
</dbReference>
<feature type="region of interest" description="Disordered" evidence="6">
    <location>
        <begin position="1340"/>
        <end position="1366"/>
    </location>
</feature>
<sequence length="1366" mass="152229">MTGQQRRSGQRKPEIDPVRHHKDWLALVEVTGPFLSLPVLREHWPTLDSLDGDEREQLRRAHARWQAGSGCDEWIDYLLRDLLEWDRALYFPRGDSQILQDLAVEKPEHDATLTPDFLLFDPSAVGEPIKPSEVRLLGMVCPPGAHPTARIPDSTWAATPVDRLAQLCRFHDVELGLVTDGRWWVLVWAPKGGVTSHVVFDAVGWAEAADRDVVRAFRSFLRRSRFFSVPENQQLPALLKASEDSQEDLTDALGVQVRQAVELLVTAIGRADVKDRADGKRGIGNVSAHEVYRGAVSVMMRVVFLLFAEERKLLPSDNELYAQAYSAARLGAELQQRAQEGSEDELENSTAAWHRLLALFTAVHDGVEHPRLSMTAHDGSLFDPDAYLWMPKSIDDRTVLHMLRAVQYVDVGRGKNRERRTLSFRQLDVEQIGYVYEGLLSYEGFRASEVVVGLIGKPGLEEEVPLSELEKIPASELAARLAEKYKSSGIGTVKALEKALAPIGPGEREEVRKKYLAVTDRDYELAERLLPFHGIIRTDLRDLPVAILESALYVTESQLRKNTGTHYTPRKLAEEVVEHALEPLLYHVGPLQTADKTQWTHKTAAEILELKVADIAMGSAAFLVAAARYLGQALVSAWGREGTVVLSPQDDTAPRDADEDPIVVEARRQIIEHCLYGVDINPMAVEMAKLSLWLVSMDAKRPFTFLDDRLIAGDSLLGVTSVEQIEYLHLDPNKARELRKDMLPFMDDVQSIVAAAAEARRKINEIDLGKDPIAALEQKRALLNDAEMQTSRLERFADLTVGHALAGSRKNSPGMPAVKSKEALYEQAVTLAQHIAEGEEFAARQVAREWLATDQSVEAVGAGMARNPLHWPLKFPEVFERGGFNAVIGNPPFLGGTKLSPALGWAYREYLATAMSAGVRATNVDLIAFFFLRVARLTERSSGQLGLIATNTLAQGDTRKVGLEQILASGQLVIRRSIKSARWPARSASLEYCAVWMSGIALGDGVPALADGQPASRITASLEASNGTSGEPRGLVASQKKAFLGHHVNGAGFILDDDEAVNLFAADSHNRRVVLPYLGGDDIGTRPDSTASRWVVCFRDWDEEAASEYSLPYRLVLDRVKPERMTRNRESHRKYWWRFADYRRGLEVAIAGIDHCIVYIRHTKTVMPVRLTSRQIFSDATVVVADQDFGMLACLSSSVHVLWVINRGGNLGHTPRYTPSDVFETFPLPSMTQEMRGLGEELDGYRRGVMLARHSGPTKTYNLVFDPTVHDEDIVELRRIHKAIDEATVRAYGWDDLLDKLDHGFHSAGRDLRYTIGPAAQREILDRLLELNHERYAEEVAQGLHDKKKGAKKPKVQPQDKPEGLF</sequence>
<dbReference type="PANTHER" id="PTHR33841:SF1">
    <property type="entry name" value="DNA METHYLTRANSFERASE A"/>
    <property type="match status" value="1"/>
</dbReference>
<comment type="catalytic activity">
    <reaction evidence="5">
        <text>a 2'-deoxyadenosine in DNA + S-adenosyl-L-methionine = an N(6)-methyl-2'-deoxyadenosine in DNA + S-adenosyl-L-homocysteine + H(+)</text>
        <dbReference type="Rhea" id="RHEA:15197"/>
        <dbReference type="Rhea" id="RHEA-COMP:12418"/>
        <dbReference type="Rhea" id="RHEA-COMP:12419"/>
        <dbReference type="ChEBI" id="CHEBI:15378"/>
        <dbReference type="ChEBI" id="CHEBI:57856"/>
        <dbReference type="ChEBI" id="CHEBI:59789"/>
        <dbReference type="ChEBI" id="CHEBI:90615"/>
        <dbReference type="ChEBI" id="CHEBI:90616"/>
        <dbReference type="EC" id="2.1.1.72"/>
    </reaction>
</comment>
<keyword evidence="3" id="KW-0808">Transferase</keyword>
<keyword evidence="4" id="KW-0949">S-adenosyl-L-methionine</keyword>
<reference evidence="10" key="1">
    <citation type="journal article" date="2019" name="Int. J. Syst. Evol. Microbiol.">
        <title>The Global Catalogue of Microorganisms (GCM) 10K type strain sequencing project: providing services to taxonomists for standard genome sequencing and annotation.</title>
        <authorList>
            <consortium name="The Broad Institute Genomics Platform"/>
            <consortium name="The Broad Institute Genome Sequencing Center for Infectious Disease"/>
            <person name="Wu L."/>
            <person name="Ma J."/>
        </authorList>
    </citation>
    <scope>NUCLEOTIDE SEQUENCE [LARGE SCALE GENOMIC DNA]</scope>
    <source>
        <strain evidence="10">CCUG 49018</strain>
    </source>
</reference>
<dbReference type="PANTHER" id="PTHR33841">
    <property type="entry name" value="DNA METHYLTRANSFERASE YEEA-RELATED"/>
    <property type="match status" value="1"/>
</dbReference>
<dbReference type="EMBL" id="JBHTMB010000270">
    <property type="protein sequence ID" value="MFD1237157.1"/>
    <property type="molecule type" value="Genomic_DNA"/>
</dbReference>
<evidence type="ECO:0000259" key="8">
    <source>
        <dbReference type="Pfam" id="PF20466"/>
    </source>
</evidence>
<dbReference type="Proteomes" id="UP001597182">
    <property type="component" value="Unassembled WGS sequence"/>
</dbReference>
<organism evidence="9 10">
    <name type="scientific">Pseudonocardia benzenivorans</name>
    <dbReference type="NCBI Taxonomy" id="228005"/>
    <lineage>
        <taxon>Bacteria</taxon>
        <taxon>Bacillati</taxon>
        <taxon>Actinomycetota</taxon>
        <taxon>Actinomycetes</taxon>
        <taxon>Pseudonocardiales</taxon>
        <taxon>Pseudonocardiaceae</taxon>
        <taxon>Pseudonocardia</taxon>
    </lineage>
</organism>
<evidence type="ECO:0000256" key="4">
    <source>
        <dbReference type="ARBA" id="ARBA00022691"/>
    </source>
</evidence>
<evidence type="ECO:0000256" key="2">
    <source>
        <dbReference type="ARBA" id="ARBA00022603"/>
    </source>
</evidence>
<feature type="domain" description="Type II methyltransferase M.TaqI-like" evidence="7">
    <location>
        <begin position="673"/>
        <end position="957"/>
    </location>
</feature>
<evidence type="ECO:0000313" key="9">
    <source>
        <dbReference type="EMBL" id="MFD1237157.1"/>
    </source>
</evidence>
<evidence type="ECO:0000256" key="1">
    <source>
        <dbReference type="ARBA" id="ARBA00011900"/>
    </source>
</evidence>
<dbReference type="Pfam" id="PF20466">
    <property type="entry name" value="MmeI_TRD"/>
    <property type="match status" value="1"/>
</dbReference>
<protein>
    <recommendedName>
        <fullName evidence="1">site-specific DNA-methyltransferase (adenine-specific)</fullName>
        <ecNumber evidence="1">2.1.1.72</ecNumber>
    </recommendedName>
</protein>
<comment type="caution">
    <text evidence="9">The sequence shown here is derived from an EMBL/GenBank/DDBJ whole genome shotgun (WGS) entry which is preliminary data.</text>
</comment>
<dbReference type="InterPro" id="IPR050953">
    <property type="entry name" value="N4_N6_ade-DNA_methylase"/>
</dbReference>
<name>A0ABW3VPR8_9PSEU</name>
<evidence type="ECO:0000313" key="10">
    <source>
        <dbReference type="Proteomes" id="UP001597182"/>
    </source>
</evidence>
<evidence type="ECO:0000256" key="3">
    <source>
        <dbReference type="ARBA" id="ARBA00022679"/>
    </source>
</evidence>
<dbReference type="GO" id="GO:0008168">
    <property type="term" value="F:methyltransferase activity"/>
    <property type="evidence" value="ECO:0007669"/>
    <property type="project" value="UniProtKB-KW"/>
</dbReference>
<dbReference type="EC" id="2.1.1.72" evidence="1"/>
<evidence type="ECO:0000259" key="7">
    <source>
        <dbReference type="Pfam" id="PF07669"/>
    </source>
</evidence>
<evidence type="ECO:0000256" key="6">
    <source>
        <dbReference type="SAM" id="MobiDB-lite"/>
    </source>
</evidence>
<dbReference type="InterPro" id="IPR046820">
    <property type="entry name" value="MmeI_TRD"/>
</dbReference>
<keyword evidence="2 9" id="KW-0489">Methyltransferase</keyword>
<keyword evidence="10" id="KW-1185">Reference proteome</keyword>
<proteinExistence type="predicted"/>
<feature type="domain" description="MmeI-like target recognition" evidence="8">
    <location>
        <begin position="1048"/>
        <end position="1230"/>
    </location>
</feature>
<dbReference type="InterPro" id="IPR011639">
    <property type="entry name" value="MethylTrfase_TaqI-like_dom"/>
</dbReference>
<dbReference type="RefSeq" id="WP_346091694.1">
    <property type="nucleotide sequence ID" value="NZ_BAABKS010000031.1"/>
</dbReference>
<dbReference type="GO" id="GO:0032259">
    <property type="term" value="P:methylation"/>
    <property type="evidence" value="ECO:0007669"/>
    <property type="project" value="UniProtKB-KW"/>
</dbReference>
<evidence type="ECO:0000256" key="5">
    <source>
        <dbReference type="ARBA" id="ARBA00047942"/>
    </source>
</evidence>
<gene>
    <name evidence="9" type="ORF">ACFQ34_28065</name>
</gene>
<dbReference type="Pfam" id="PF07669">
    <property type="entry name" value="Eco57I"/>
    <property type="match status" value="1"/>
</dbReference>